<comment type="caution">
    <text evidence="9">The sequence shown here is derived from an EMBL/GenBank/DDBJ whole genome shotgun (WGS) entry which is preliminary data.</text>
</comment>
<dbReference type="InterPro" id="IPR016163">
    <property type="entry name" value="Ald_DH_C"/>
</dbReference>
<dbReference type="PIRSF" id="PIRSF036492">
    <property type="entry name" value="ALDH"/>
    <property type="match status" value="1"/>
</dbReference>
<dbReference type="GO" id="GO:0004029">
    <property type="term" value="F:aldehyde dehydrogenase (NAD+) activity"/>
    <property type="evidence" value="ECO:0007669"/>
    <property type="project" value="TreeGrafter"/>
</dbReference>
<evidence type="ECO:0000256" key="3">
    <source>
        <dbReference type="ARBA" id="ARBA00023027"/>
    </source>
</evidence>
<evidence type="ECO:0000256" key="6">
    <source>
        <dbReference type="PROSITE-ProRule" id="PRU10007"/>
    </source>
</evidence>
<keyword evidence="2 4" id="KW-0560">Oxidoreductase</keyword>
<dbReference type="OrthoDB" id="9762913at2"/>
<evidence type="ECO:0000256" key="1">
    <source>
        <dbReference type="ARBA" id="ARBA00009986"/>
    </source>
</evidence>
<dbReference type="FunFam" id="3.40.605.10:FF:000004">
    <property type="entry name" value="Aldehyde dehydrogenase"/>
    <property type="match status" value="1"/>
</dbReference>
<dbReference type="PROSITE" id="PS00687">
    <property type="entry name" value="ALDEHYDE_DEHYDR_GLU"/>
    <property type="match status" value="1"/>
</dbReference>
<evidence type="ECO:0000313" key="9">
    <source>
        <dbReference type="EMBL" id="OYQ43543.1"/>
    </source>
</evidence>
<dbReference type="InterPro" id="IPR012394">
    <property type="entry name" value="Aldehyde_DH_NAD(P)"/>
</dbReference>
<keyword evidence="10" id="KW-1185">Reference proteome</keyword>
<dbReference type="InterPro" id="IPR016160">
    <property type="entry name" value="Ald_DH_CS_CYS"/>
</dbReference>
<dbReference type="PROSITE" id="PS00070">
    <property type="entry name" value="ALDEHYDE_DEHYDR_CYS"/>
    <property type="match status" value="1"/>
</dbReference>
<keyword evidence="3" id="KW-0520">NAD</keyword>
<dbReference type="GO" id="GO:0005737">
    <property type="term" value="C:cytoplasm"/>
    <property type="evidence" value="ECO:0007669"/>
    <property type="project" value="TreeGrafter"/>
</dbReference>
<dbReference type="InterPro" id="IPR029510">
    <property type="entry name" value="Ald_DH_CS_GLU"/>
</dbReference>
<evidence type="ECO:0000256" key="2">
    <source>
        <dbReference type="ARBA" id="ARBA00023002"/>
    </source>
</evidence>
<dbReference type="RefSeq" id="WP_094486617.1">
    <property type="nucleotide sequence ID" value="NZ_NOXX01000202.1"/>
</dbReference>
<dbReference type="PANTHER" id="PTHR43570">
    <property type="entry name" value="ALDEHYDE DEHYDROGENASE"/>
    <property type="match status" value="1"/>
</dbReference>
<evidence type="ECO:0000313" key="10">
    <source>
        <dbReference type="Proteomes" id="UP000216035"/>
    </source>
</evidence>
<evidence type="ECO:0000256" key="4">
    <source>
        <dbReference type="PIRNR" id="PIRNR036492"/>
    </source>
</evidence>
<dbReference type="PANTHER" id="PTHR43570:SF16">
    <property type="entry name" value="ALDEHYDE DEHYDROGENASE TYPE III, ISOFORM Q"/>
    <property type="match status" value="1"/>
</dbReference>
<feature type="active site" evidence="5">
    <location>
        <position position="230"/>
    </location>
</feature>
<evidence type="ECO:0000256" key="5">
    <source>
        <dbReference type="PIRSR" id="PIRSR036492-1"/>
    </source>
</evidence>
<protein>
    <recommendedName>
        <fullName evidence="4">Aldehyde dehydrogenase</fullName>
    </recommendedName>
</protein>
<dbReference type="Pfam" id="PF00171">
    <property type="entry name" value="Aldedh"/>
    <property type="match status" value="1"/>
</dbReference>
<dbReference type="InterPro" id="IPR016161">
    <property type="entry name" value="Ald_DH/histidinol_DH"/>
</dbReference>
<dbReference type="InterPro" id="IPR016162">
    <property type="entry name" value="Ald_DH_N"/>
</dbReference>
<evidence type="ECO:0000259" key="8">
    <source>
        <dbReference type="Pfam" id="PF00171"/>
    </source>
</evidence>
<dbReference type="GO" id="GO:0006081">
    <property type="term" value="P:aldehyde metabolic process"/>
    <property type="evidence" value="ECO:0007669"/>
    <property type="project" value="InterPro"/>
</dbReference>
<dbReference type="FunFam" id="3.40.309.10:FF:000003">
    <property type="entry name" value="Aldehyde dehydrogenase"/>
    <property type="match status" value="1"/>
</dbReference>
<name>A0A255ZPW7_9FLAO</name>
<comment type="similarity">
    <text evidence="1 4 7">Belongs to the aldehyde dehydrogenase family.</text>
</comment>
<feature type="domain" description="Aldehyde dehydrogenase" evidence="8">
    <location>
        <begin position="8"/>
        <end position="413"/>
    </location>
</feature>
<accession>A0A255ZPW7</accession>
<proteinExistence type="inferred from homology"/>
<sequence length="445" mass="49867">MKHIFNPSVSERVAKLEQLRDYLQKIEAEIVAALHADLKKSEFEAVATEIGYVQAVLSETIKKLPKWSKKRRVSPALINFPSRDYLLAEPYGKVLIIAPWNYPFQLSMVPLISAIAAGNSVVLKPSEYAPKTALLVSKIVRENFNVKQAVAVLGDAEIAAVLLAKRWDYIFFTGSVQTGKLVAQAAAKHLTPITLELGGKNPCIVDRSADIELAARRIVWGKFLNNGQTCIAPDFLLVDDSIADSLVANLKVEIKRMFGDSIQDNPDYGRIVNRRQFLRLKKYLETGVDVIHGGRTDEFDLYIEPTLVTVSDENSSIMTDELFGPILPIVTYRSQQELDKWLTRLEKPLAFYIFSNSEVFIEQNTRQYSAGGICINDTLVQFTNNKLPFGGVGESGYGAYHGAYSFETFSHRKPIVRRGSWLDISLRYPPYAGKLAALKKLLKLF</sequence>
<dbReference type="EMBL" id="NOXX01000202">
    <property type="protein sequence ID" value="OYQ43543.1"/>
    <property type="molecule type" value="Genomic_DNA"/>
</dbReference>
<feature type="active site" evidence="5 6">
    <location>
        <position position="196"/>
    </location>
</feature>
<dbReference type="Gene3D" id="3.40.309.10">
    <property type="entry name" value="Aldehyde Dehydrogenase, Chain A, domain 2"/>
    <property type="match status" value="1"/>
</dbReference>
<dbReference type="AlphaFoldDB" id="A0A255ZPW7"/>
<reference evidence="9 10" key="1">
    <citation type="submission" date="2017-07" db="EMBL/GenBank/DDBJ databases">
        <title>Flavobacterium cyanobacteriorum sp. nov., isolated from cyanobacterial aggregates in a eutrophic lake.</title>
        <authorList>
            <person name="Cai H."/>
        </authorList>
    </citation>
    <scope>NUCLEOTIDE SEQUENCE [LARGE SCALE GENOMIC DNA]</scope>
    <source>
        <strain evidence="9 10">TH167</strain>
    </source>
</reference>
<dbReference type="SUPFAM" id="SSF53720">
    <property type="entry name" value="ALDH-like"/>
    <property type="match status" value="1"/>
</dbReference>
<organism evidence="9 10">
    <name type="scientific">Flavobacterium aurantiibacter</name>
    <dbReference type="NCBI Taxonomy" id="2023067"/>
    <lineage>
        <taxon>Bacteria</taxon>
        <taxon>Pseudomonadati</taxon>
        <taxon>Bacteroidota</taxon>
        <taxon>Flavobacteriia</taxon>
        <taxon>Flavobacteriales</taxon>
        <taxon>Flavobacteriaceae</taxon>
        <taxon>Flavobacterium</taxon>
    </lineage>
</organism>
<evidence type="ECO:0000256" key="7">
    <source>
        <dbReference type="RuleBase" id="RU003345"/>
    </source>
</evidence>
<dbReference type="Gene3D" id="3.40.605.10">
    <property type="entry name" value="Aldehyde Dehydrogenase, Chain A, domain 1"/>
    <property type="match status" value="1"/>
</dbReference>
<dbReference type="InterPro" id="IPR015590">
    <property type="entry name" value="Aldehyde_DH_dom"/>
</dbReference>
<dbReference type="Proteomes" id="UP000216035">
    <property type="component" value="Unassembled WGS sequence"/>
</dbReference>
<gene>
    <name evidence="9" type="ORF">CHX27_09890</name>
</gene>